<dbReference type="Proteomes" id="UP000664940">
    <property type="component" value="Unassembled WGS sequence"/>
</dbReference>
<reference evidence="2 3" key="1">
    <citation type="journal article" date="2020" name="Nature">
        <title>Six reference-quality genomes reveal evolution of bat adaptations.</title>
        <authorList>
            <person name="Jebb D."/>
            <person name="Huang Z."/>
            <person name="Pippel M."/>
            <person name="Hughes G.M."/>
            <person name="Lavrichenko K."/>
            <person name="Devanna P."/>
            <person name="Winkler S."/>
            <person name="Jermiin L.S."/>
            <person name="Skirmuntt E.C."/>
            <person name="Katzourakis A."/>
            <person name="Burkitt-Gray L."/>
            <person name="Ray D.A."/>
            <person name="Sullivan K.A.M."/>
            <person name="Roscito J.G."/>
            <person name="Kirilenko B.M."/>
            <person name="Davalos L.M."/>
            <person name="Corthals A.P."/>
            <person name="Power M.L."/>
            <person name="Jones G."/>
            <person name="Ransome R.D."/>
            <person name="Dechmann D.K.N."/>
            <person name="Locatelli A.G."/>
            <person name="Puechmaille S.J."/>
            <person name="Fedrigo O."/>
            <person name="Jarvis E.D."/>
            <person name="Hiller M."/>
            <person name="Vernes S.C."/>
            <person name="Myers E.W."/>
            <person name="Teeling E.C."/>
        </authorList>
    </citation>
    <scope>NUCLEOTIDE SEQUENCE [LARGE SCALE GENOMIC DNA]</scope>
    <source>
        <strain evidence="2">Bat1K_MPI-CBG_1</strain>
    </source>
</reference>
<proteinExistence type="predicted"/>
<dbReference type="EMBL" id="JABVXQ010000009">
    <property type="protein sequence ID" value="KAF6091308.1"/>
    <property type="molecule type" value="Genomic_DNA"/>
</dbReference>
<evidence type="ECO:0000256" key="1">
    <source>
        <dbReference type="SAM" id="MobiDB-lite"/>
    </source>
</evidence>
<organism evidence="2 3">
    <name type="scientific">Phyllostomus discolor</name>
    <name type="common">pale spear-nosed bat</name>
    <dbReference type="NCBI Taxonomy" id="89673"/>
    <lineage>
        <taxon>Eukaryota</taxon>
        <taxon>Metazoa</taxon>
        <taxon>Chordata</taxon>
        <taxon>Craniata</taxon>
        <taxon>Vertebrata</taxon>
        <taxon>Euteleostomi</taxon>
        <taxon>Mammalia</taxon>
        <taxon>Eutheria</taxon>
        <taxon>Laurasiatheria</taxon>
        <taxon>Chiroptera</taxon>
        <taxon>Yangochiroptera</taxon>
        <taxon>Phyllostomidae</taxon>
        <taxon>Phyllostominae</taxon>
        <taxon>Phyllostomus</taxon>
    </lineage>
</organism>
<feature type="compositionally biased region" description="Basic and acidic residues" evidence="1">
    <location>
        <begin position="31"/>
        <end position="47"/>
    </location>
</feature>
<accession>A0A833Z781</accession>
<sequence length="96" mass="10793">MDHRNRQRSIGLSRIPGTQSRTTSAPLALHVEQEARGQDSEQREIPRQRTATYAPLESEELADNVMVLTCHHSKWLPDGVIVRRPVTCNGGRTAHL</sequence>
<name>A0A833Z781_9CHIR</name>
<feature type="compositionally biased region" description="Polar residues" evidence="1">
    <location>
        <begin position="16"/>
        <end position="25"/>
    </location>
</feature>
<gene>
    <name evidence="2" type="ORF">HJG60_015515</name>
</gene>
<protein>
    <submittedName>
        <fullName evidence="2">Peroxiredoxin 4</fullName>
    </submittedName>
</protein>
<comment type="caution">
    <text evidence="2">The sequence shown here is derived from an EMBL/GenBank/DDBJ whole genome shotgun (WGS) entry which is preliminary data.</text>
</comment>
<feature type="region of interest" description="Disordered" evidence="1">
    <location>
        <begin position="1"/>
        <end position="56"/>
    </location>
</feature>
<dbReference type="AlphaFoldDB" id="A0A833Z781"/>
<evidence type="ECO:0000313" key="2">
    <source>
        <dbReference type="EMBL" id="KAF6091308.1"/>
    </source>
</evidence>
<evidence type="ECO:0000313" key="3">
    <source>
        <dbReference type="Proteomes" id="UP000664940"/>
    </source>
</evidence>